<dbReference type="EMBL" id="JAVRAF010000014">
    <property type="protein sequence ID" value="MDX8305195.1"/>
    <property type="molecule type" value="Genomic_DNA"/>
</dbReference>
<evidence type="ECO:0000313" key="2">
    <source>
        <dbReference type="EMBL" id="MDX8305195.1"/>
    </source>
</evidence>
<feature type="compositionally biased region" description="Basic and acidic residues" evidence="1">
    <location>
        <begin position="399"/>
        <end position="417"/>
    </location>
</feature>
<comment type="caution">
    <text evidence="2">The sequence shown here is derived from an EMBL/GenBank/DDBJ whole genome shotgun (WGS) entry which is preliminary data.</text>
</comment>
<dbReference type="RefSeq" id="WP_320188633.1">
    <property type="nucleotide sequence ID" value="NZ_CP192770.1"/>
</dbReference>
<dbReference type="EMBL" id="JAVRAD010000017">
    <property type="protein sequence ID" value="MDX8332404.1"/>
    <property type="molecule type" value="Genomic_DNA"/>
</dbReference>
<organism evidence="2">
    <name type="scientific">Agrobacterium rosae</name>
    <dbReference type="NCBI Taxonomy" id="1972867"/>
    <lineage>
        <taxon>Bacteria</taxon>
        <taxon>Pseudomonadati</taxon>
        <taxon>Pseudomonadota</taxon>
        <taxon>Alphaproteobacteria</taxon>
        <taxon>Hyphomicrobiales</taxon>
        <taxon>Rhizobiaceae</taxon>
        <taxon>Rhizobium/Agrobacterium group</taxon>
        <taxon>Agrobacterium</taxon>
    </lineage>
</organism>
<keyword evidence="4" id="KW-1185">Reference proteome</keyword>
<gene>
    <name evidence="2" type="ORF">RMR22_23375</name>
    <name evidence="3" type="ORF">RMS29_24660</name>
</gene>
<accession>A0AAW9FH43</accession>
<evidence type="ECO:0000313" key="4">
    <source>
        <dbReference type="Proteomes" id="UP001277561"/>
    </source>
</evidence>
<sequence>MALSVRDFRTRQGSGPVNLGNVHVKVEDYLRDQQGRAYAVQGTNLKDGSEVVIRLADPDRFAKLYLNPNEDLALRVKQAEEQIARRTTMREIGAARGNKAVPIDGVISISNVRPDLENGELYGRWPNAVVTDPEKEVAIPATFEVRTTLAKHDGKEFKTAFIQAYFPKSALPSEEVNRAALDKMLSGRLLDTGADMRTNIAVTVKLEDETGTYAFRPKMTQDASGAYTTTKDVETALSGKITRLNEAVAAVAVAAKAGIPFENLHIELPNQVGDKHDALRSLYESVADGSTPATFIPGATLQPSRFMVDAVLGRKVDQNGNVSNVRTPEQDLVDRGFVNGMLGVRYISNETGEIVSPVVKAMFPDGKLQKKESEYFVRHDLAAVGYETFLATHSPSSEDTPRLGHIEPARQPSEDRQPPAPDNDYAVDEENDHIYSDPAPDF</sequence>
<reference evidence="2 4" key="1">
    <citation type="journal article" date="2023" name="Phytobiomes J">
        <title>Deciphering the key players within the bacterial microbiota associated with aerial crown gall tumors on rhododendron: Insights into the gallobiome.</title>
        <authorList>
            <person name="Kuzmanovic N."/>
            <person name="Nesme J."/>
            <person name="Wolf J."/>
            <person name="Neumann-Schaal M."/>
            <person name="Petersen J."/>
            <person name="Fernandez-Gnecco G."/>
            <person name="Sproeer C."/>
            <person name="Bunk B."/>
            <person name="Overmann J."/>
            <person name="Sorensen S.J."/>
            <person name="Idczak E."/>
            <person name="Smalla K."/>
        </authorList>
    </citation>
    <scope>NUCLEOTIDE SEQUENCE</scope>
    <source>
        <strain evidence="2">Rho-11.1</strain>
        <strain evidence="3">Rho-14.1</strain>
        <strain evidence="4">rho-14.1</strain>
    </source>
</reference>
<feature type="region of interest" description="Disordered" evidence="1">
    <location>
        <begin position="392"/>
        <end position="442"/>
    </location>
</feature>
<evidence type="ECO:0000256" key="1">
    <source>
        <dbReference type="SAM" id="MobiDB-lite"/>
    </source>
</evidence>
<protein>
    <submittedName>
        <fullName evidence="2">Uncharacterized protein</fullName>
    </submittedName>
</protein>
<name>A0AAW9FH43_9HYPH</name>
<proteinExistence type="predicted"/>
<dbReference type="AlphaFoldDB" id="A0AAW9FH43"/>
<dbReference type="Proteomes" id="UP001277561">
    <property type="component" value="Unassembled WGS sequence"/>
</dbReference>
<evidence type="ECO:0000313" key="3">
    <source>
        <dbReference type="EMBL" id="MDX8332404.1"/>
    </source>
</evidence>